<feature type="transmembrane region" description="Helical" evidence="1">
    <location>
        <begin position="158"/>
        <end position="185"/>
    </location>
</feature>
<evidence type="ECO:0000313" key="2">
    <source>
        <dbReference type="EMBL" id="BAU84889.1"/>
    </source>
</evidence>
<dbReference type="KEGG" id="slau:SLA_4000"/>
<proteinExistence type="predicted"/>
<keyword evidence="1" id="KW-1133">Transmembrane helix</keyword>
<feature type="transmembrane region" description="Helical" evidence="1">
    <location>
        <begin position="72"/>
        <end position="94"/>
    </location>
</feature>
<evidence type="ECO:0008006" key="4">
    <source>
        <dbReference type="Google" id="ProtNLM"/>
    </source>
</evidence>
<keyword evidence="1" id="KW-0472">Membrane</keyword>
<feature type="transmembrane region" description="Helical" evidence="1">
    <location>
        <begin position="192"/>
        <end position="210"/>
    </location>
</feature>
<evidence type="ECO:0000256" key="1">
    <source>
        <dbReference type="SAM" id="Phobius"/>
    </source>
</evidence>
<dbReference type="EMBL" id="AP017424">
    <property type="protein sequence ID" value="BAU84889.1"/>
    <property type="molecule type" value="Genomic_DNA"/>
</dbReference>
<keyword evidence="1" id="KW-0812">Transmembrane</keyword>
<reference evidence="2 3" key="1">
    <citation type="journal article" date="2016" name="Genome Announc.">
        <title>Complete Genome Sequence of Thiostrepton-Producing Streptomyces laurentii ATCC 31255.</title>
        <authorList>
            <person name="Doi K."/>
            <person name="Fujino Y."/>
            <person name="Nagayoshi Y."/>
            <person name="Ohshima T."/>
            <person name="Ogata S."/>
        </authorList>
    </citation>
    <scope>NUCLEOTIDE SEQUENCE [LARGE SCALE GENOMIC DNA]</scope>
    <source>
        <strain evidence="2 3">ATCC 31255</strain>
    </source>
</reference>
<sequence length="308" mass="33230">MTARQHRWTIVAALALTVITVAVLAASVYWSGRAEDILKATGCTVNSEARHCLQSTGDYVDAVWQARHMVEYIAFGVLLLPAVVSGYMAGPLVARELETGTYRLAWTQSASPARWLAAKLAASAVFTVALVVLVNLVFRWSWASGPADDFPTFWNDPTIYAALPGPVPVATVLLGLAVGALTGLLIRRTLPALLTSTLLTGGVIAAFTNYRAFLWPTETLTGQALQNRAARTWSVDQGMLTSSGDKVSLADCHWEWGCVTQRGGVTDYADVHPQSHFWPLQLVETGILLALAALALLAAFRVLRSRLP</sequence>
<feature type="transmembrane region" description="Helical" evidence="1">
    <location>
        <begin position="285"/>
        <end position="303"/>
    </location>
</feature>
<dbReference type="AlphaFoldDB" id="A0A160P0L5"/>
<accession>A0A160P0L5</accession>
<organism evidence="2 3">
    <name type="scientific">Streptomyces laurentii</name>
    <dbReference type="NCBI Taxonomy" id="39478"/>
    <lineage>
        <taxon>Bacteria</taxon>
        <taxon>Bacillati</taxon>
        <taxon>Actinomycetota</taxon>
        <taxon>Actinomycetes</taxon>
        <taxon>Kitasatosporales</taxon>
        <taxon>Streptomycetaceae</taxon>
        <taxon>Streptomyces</taxon>
    </lineage>
</organism>
<gene>
    <name evidence="2" type="ORF">SLA_4000</name>
</gene>
<dbReference type="Proteomes" id="UP000217676">
    <property type="component" value="Chromosome"/>
</dbReference>
<evidence type="ECO:0000313" key="3">
    <source>
        <dbReference type="Proteomes" id="UP000217676"/>
    </source>
</evidence>
<keyword evidence="3" id="KW-1185">Reference proteome</keyword>
<protein>
    <recommendedName>
        <fullName evidence="4">Transmembrane transport protein</fullName>
    </recommendedName>
</protein>
<feature type="transmembrane region" description="Helical" evidence="1">
    <location>
        <begin position="115"/>
        <end position="138"/>
    </location>
</feature>
<name>A0A160P0L5_STRLU</name>